<feature type="transmembrane region" description="Helical" evidence="5">
    <location>
        <begin position="101"/>
        <end position="121"/>
    </location>
</feature>
<name>A0A914QU62_9BILA</name>
<feature type="transmembrane region" description="Helical" evidence="5">
    <location>
        <begin position="65"/>
        <end position="89"/>
    </location>
</feature>
<keyword evidence="3 5" id="KW-1133">Transmembrane helix</keyword>
<evidence type="ECO:0000313" key="7">
    <source>
        <dbReference type="Proteomes" id="UP000887578"/>
    </source>
</evidence>
<dbReference type="AlphaFoldDB" id="A0A914QU62"/>
<dbReference type="InterPro" id="IPR019427">
    <property type="entry name" value="7TM_GPCR_serpentine_rcpt_Srw"/>
</dbReference>
<organism evidence="7 8">
    <name type="scientific">Panagrolaimus davidi</name>
    <dbReference type="NCBI Taxonomy" id="227884"/>
    <lineage>
        <taxon>Eukaryota</taxon>
        <taxon>Metazoa</taxon>
        <taxon>Ecdysozoa</taxon>
        <taxon>Nematoda</taxon>
        <taxon>Chromadorea</taxon>
        <taxon>Rhabditida</taxon>
        <taxon>Tylenchina</taxon>
        <taxon>Panagrolaimomorpha</taxon>
        <taxon>Panagrolaimoidea</taxon>
        <taxon>Panagrolaimidae</taxon>
        <taxon>Panagrolaimus</taxon>
    </lineage>
</organism>
<dbReference type="Pfam" id="PF10324">
    <property type="entry name" value="7TM_GPCR_Srw"/>
    <property type="match status" value="1"/>
</dbReference>
<dbReference type="PANTHER" id="PTHR47323:SF6">
    <property type="entry name" value="G-PROTEIN COUPLED RECEPTORS FAMILY 1 PROFILE DOMAIN-CONTAINING PROTEIN"/>
    <property type="match status" value="1"/>
</dbReference>
<sequence>MSKSVEDDSGQQWIQSSTPTSSSAAANLIFVPFANKTIVEKMVTERVEENIPFELDNEILSSLSLLFTFIMIFMCLAGAIMNTLSLIIFTSKSFRRRSINVLLAGLSASDLCLLILAIPVFSLSQIQKVIPGKQPK</sequence>
<dbReference type="PANTHER" id="PTHR47323">
    <property type="entry name" value="FMRFAMIDE PEPTIDE RECEPTOR FAMILY-RELATED"/>
    <property type="match status" value="1"/>
</dbReference>
<keyword evidence="2 5" id="KW-0812">Transmembrane</keyword>
<dbReference type="Gene3D" id="1.20.1070.10">
    <property type="entry name" value="Rhodopsin 7-helix transmembrane proteins"/>
    <property type="match status" value="1"/>
</dbReference>
<dbReference type="WBParaSite" id="PDA_v2.g5282.t1">
    <property type="protein sequence ID" value="PDA_v2.g5282.t1"/>
    <property type="gene ID" value="PDA_v2.g5282"/>
</dbReference>
<evidence type="ECO:0000256" key="3">
    <source>
        <dbReference type="ARBA" id="ARBA00022989"/>
    </source>
</evidence>
<keyword evidence="7" id="KW-1185">Reference proteome</keyword>
<evidence type="ECO:0000256" key="2">
    <source>
        <dbReference type="ARBA" id="ARBA00022692"/>
    </source>
</evidence>
<evidence type="ECO:0000256" key="5">
    <source>
        <dbReference type="SAM" id="Phobius"/>
    </source>
</evidence>
<reference evidence="8" key="1">
    <citation type="submission" date="2022-11" db="UniProtKB">
        <authorList>
            <consortium name="WormBaseParasite"/>
        </authorList>
    </citation>
    <scope>IDENTIFICATION</scope>
</reference>
<dbReference type="InterPro" id="IPR017452">
    <property type="entry name" value="GPCR_Rhodpsn_7TM"/>
</dbReference>
<protein>
    <submittedName>
        <fullName evidence="8">G-protein coupled receptors family 1 profile domain-containing protein</fullName>
    </submittedName>
</protein>
<dbReference type="GO" id="GO:0016020">
    <property type="term" value="C:membrane"/>
    <property type="evidence" value="ECO:0007669"/>
    <property type="project" value="UniProtKB-SubCell"/>
</dbReference>
<dbReference type="PROSITE" id="PS50262">
    <property type="entry name" value="G_PROTEIN_RECEP_F1_2"/>
    <property type="match status" value="1"/>
</dbReference>
<feature type="domain" description="G-protein coupled receptors family 1 profile" evidence="6">
    <location>
        <begin position="81"/>
        <end position="136"/>
    </location>
</feature>
<dbReference type="GO" id="GO:0008528">
    <property type="term" value="F:G protein-coupled peptide receptor activity"/>
    <property type="evidence" value="ECO:0007669"/>
    <property type="project" value="InterPro"/>
</dbReference>
<evidence type="ECO:0000256" key="1">
    <source>
        <dbReference type="ARBA" id="ARBA00004370"/>
    </source>
</evidence>
<evidence type="ECO:0000313" key="8">
    <source>
        <dbReference type="WBParaSite" id="PDA_v2.g5282.t1"/>
    </source>
</evidence>
<keyword evidence="4 5" id="KW-0472">Membrane</keyword>
<proteinExistence type="predicted"/>
<accession>A0A914QU62</accession>
<comment type="subcellular location">
    <subcellularLocation>
        <location evidence="1">Membrane</location>
    </subcellularLocation>
</comment>
<dbReference type="Proteomes" id="UP000887578">
    <property type="component" value="Unplaced"/>
</dbReference>
<evidence type="ECO:0000259" key="6">
    <source>
        <dbReference type="PROSITE" id="PS50262"/>
    </source>
</evidence>
<dbReference type="InterPro" id="IPR053352">
    <property type="entry name" value="FMRFamide_rcpt"/>
</dbReference>
<evidence type="ECO:0000256" key="4">
    <source>
        <dbReference type="ARBA" id="ARBA00023136"/>
    </source>
</evidence>
<dbReference type="SUPFAM" id="SSF81321">
    <property type="entry name" value="Family A G protein-coupled receptor-like"/>
    <property type="match status" value="1"/>
</dbReference>